<proteinExistence type="predicted"/>
<keyword evidence="2" id="KW-1185">Reference proteome</keyword>
<evidence type="ECO:0000313" key="1">
    <source>
        <dbReference type="EMBL" id="NBI27954.1"/>
    </source>
</evidence>
<dbReference type="AlphaFoldDB" id="A0A6N9Q1J9"/>
<comment type="caution">
    <text evidence="1">The sequence shown here is derived from an EMBL/GenBank/DDBJ whole genome shotgun (WGS) entry which is preliminary data.</text>
</comment>
<evidence type="ECO:0000313" key="2">
    <source>
        <dbReference type="Proteomes" id="UP000448943"/>
    </source>
</evidence>
<dbReference type="Proteomes" id="UP000448943">
    <property type="component" value="Unassembled WGS sequence"/>
</dbReference>
<sequence length="88" mass="9895">MYEVIDENVSQLNRQIGHVTRYSDMESLSGNFSNAYPKGTKYYSIQGISTDEAIAVQVKDEIFKKAIRGGEYEGGTIIYCLFVLESVD</sequence>
<reference evidence="1 2" key="1">
    <citation type="submission" date="2019-01" db="EMBL/GenBank/DDBJ databases">
        <title>Chengkuizengella sp. nov., isolated from deep-sea sediment of East Pacific Ocean.</title>
        <authorList>
            <person name="Yang J."/>
            <person name="Lai Q."/>
            <person name="Shao Z."/>
        </authorList>
    </citation>
    <scope>NUCLEOTIDE SEQUENCE [LARGE SCALE GENOMIC DNA]</scope>
    <source>
        <strain evidence="1 2">YPA3-1-1</strain>
    </source>
</reference>
<accession>A0A6N9Q1J9</accession>
<organism evidence="1 2">
    <name type="scientific">Chengkuizengella marina</name>
    <dbReference type="NCBI Taxonomy" id="2507566"/>
    <lineage>
        <taxon>Bacteria</taxon>
        <taxon>Bacillati</taxon>
        <taxon>Bacillota</taxon>
        <taxon>Bacilli</taxon>
        <taxon>Bacillales</taxon>
        <taxon>Paenibacillaceae</taxon>
        <taxon>Chengkuizengella</taxon>
    </lineage>
</organism>
<dbReference type="EMBL" id="SIJB01000007">
    <property type="protein sequence ID" value="NBI27954.1"/>
    <property type="molecule type" value="Genomic_DNA"/>
</dbReference>
<dbReference type="OrthoDB" id="2357153at2"/>
<name>A0A6N9Q1J9_9BACL</name>
<protein>
    <submittedName>
        <fullName evidence="1">Uncharacterized protein</fullName>
    </submittedName>
</protein>
<gene>
    <name evidence="1" type="ORF">ERL59_03135</name>
</gene>